<dbReference type="PANTHER" id="PTHR23324:SF83">
    <property type="entry name" value="SEC14-LIKE PROTEIN 2"/>
    <property type="match status" value="1"/>
</dbReference>
<evidence type="ECO:0000313" key="3">
    <source>
        <dbReference type="EMBL" id="GFT95674.1"/>
    </source>
</evidence>
<sequence>MYFNVVLNLSKPFLSETTLKKFYIFGKDFKKTLLNDIDAEILPKFLGGLRTDPDGNALCESFINFGSMIPPEKYVLKNAMTSLKEEEGVSCIKVPRLSYRLVNINVPEVNSTVEWIFETSTNDIAVGYYIQKENGEDLEELLSPERVSSHLVPESGTFICERPGTYALRFDNTYSWLSSKKVFYKIQVNPPNTAKNCDDYFE</sequence>
<dbReference type="PROSITE" id="PS50191">
    <property type="entry name" value="CRAL_TRIO"/>
    <property type="match status" value="1"/>
</dbReference>
<name>A0A8X6Q0J2_NEPPI</name>
<dbReference type="AlphaFoldDB" id="A0A8X6Q0J2"/>
<gene>
    <name evidence="3" type="ORF">NPIL_95651</name>
</gene>
<evidence type="ECO:0000259" key="2">
    <source>
        <dbReference type="PROSITE" id="PS50866"/>
    </source>
</evidence>
<dbReference type="Pfam" id="PF00650">
    <property type="entry name" value="CRAL_TRIO"/>
    <property type="match status" value="1"/>
</dbReference>
<dbReference type="Gene3D" id="3.40.525.10">
    <property type="entry name" value="CRAL-TRIO lipid binding domain"/>
    <property type="match status" value="1"/>
</dbReference>
<dbReference type="PANTHER" id="PTHR23324">
    <property type="entry name" value="SEC14 RELATED PROTEIN"/>
    <property type="match status" value="1"/>
</dbReference>
<dbReference type="InterPro" id="IPR051064">
    <property type="entry name" value="SEC14/CRAL-TRIO_domain"/>
</dbReference>
<feature type="domain" description="CRAL-TRIO" evidence="1">
    <location>
        <begin position="1"/>
        <end position="54"/>
    </location>
</feature>
<evidence type="ECO:0000259" key="1">
    <source>
        <dbReference type="PROSITE" id="PS50191"/>
    </source>
</evidence>
<dbReference type="CDD" id="cd00170">
    <property type="entry name" value="SEC14"/>
    <property type="match status" value="1"/>
</dbReference>
<dbReference type="SUPFAM" id="SSF52087">
    <property type="entry name" value="CRAL/TRIO domain"/>
    <property type="match status" value="1"/>
</dbReference>
<dbReference type="Gene3D" id="2.60.120.680">
    <property type="entry name" value="GOLD domain"/>
    <property type="match status" value="1"/>
</dbReference>
<evidence type="ECO:0000313" key="4">
    <source>
        <dbReference type="Proteomes" id="UP000887013"/>
    </source>
</evidence>
<proteinExistence type="predicted"/>
<dbReference type="InterPro" id="IPR036865">
    <property type="entry name" value="CRAL-TRIO_dom_sf"/>
</dbReference>
<dbReference type="Proteomes" id="UP000887013">
    <property type="component" value="Unassembled WGS sequence"/>
</dbReference>
<dbReference type="OrthoDB" id="1434354at2759"/>
<dbReference type="InterPro" id="IPR009038">
    <property type="entry name" value="GOLD_dom"/>
</dbReference>
<protein>
    <submittedName>
        <fullName evidence="3">Retinal-binding protein</fullName>
    </submittedName>
</protein>
<keyword evidence="4" id="KW-1185">Reference proteome</keyword>
<comment type="caution">
    <text evidence="3">The sequence shown here is derived from an EMBL/GenBank/DDBJ whole genome shotgun (WGS) entry which is preliminary data.</text>
</comment>
<dbReference type="InterPro" id="IPR036598">
    <property type="entry name" value="GOLD_dom_sf"/>
</dbReference>
<reference evidence="3" key="1">
    <citation type="submission" date="2020-08" db="EMBL/GenBank/DDBJ databases">
        <title>Multicomponent nature underlies the extraordinary mechanical properties of spider dragline silk.</title>
        <authorList>
            <person name="Kono N."/>
            <person name="Nakamura H."/>
            <person name="Mori M."/>
            <person name="Yoshida Y."/>
            <person name="Ohtoshi R."/>
            <person name="Malay A.D."/>
            <person name="Moran D.A.P."/>
            <person name="Tomita M."/>
            <person name="Numata K."/>
            <person name="Arakawa K."/>
        </authorList>
    </citation>
    <scope>NUCLEOTIDE SEQUENCE</scope>
</reference>
<dbReference type="EMBL" id="BMAW01121790">
    <property type="protein sequence ID" value="GFT95674.1"/>
    <property type="molecule type" value="Genomic_DNA"/>
</dbReference>
<accession>A0A8X6Q0J2</accession>
<organism evidence="3 4">
    <name type="scientific">Nephila pilipes</name>
    <name type="common">Giant wood spider</name>
    <name type="synonym">Nephila maculata</name>
    <dbReference type="NCBI Taxonomy" id="299642"/>
    <lineage>
        <taxon>Eukaryota</taxon>
        <taxon>Metazoa</taxon>
        <taxon>Ecdysozoa</taxon>
        <taxon>Arthropoda</taxon>
        <taxon>Chelicerata</taxon>
        <taxon>Arachnida</taxon>
        <taxon>Araneae</taxon>
        <taxon>Araneomorphae</taxon>
        <taxon>Entelegynae</taxon>
        <taxon>Araneoidea</taxon>
        <taxon>Nephilidae</taxon>
        <taxon>Nephila</taxon>
    </lineage>
</organism>
<dbReference type="SUPFAM" id="SSF101576">
    <property type="entry name" value="Supernatant protein factor (SPF), C-terminal domain"/>
    <property type="match status" value="1"/>
</dbReference>
<dbReference type="InterPro" id="IPR001251">
    <property type="entry name" value="CRAL-TRIO_dom"/>
</dbReference>
<feature type="domain" description="GOLD" evidence="2">
    <location>
        <begin position="72"/>
        <end position="188"/>
    </location>
</feature>
<dbReference type="PROSITE" id="PS50866">
    <property type="entry name" value="GOLD"/>
    <property type="match status" value="1"/>
</dbReference>
<dbReference type="GO" id="GO:0005737">
    <property type="term" value="C:cytoplasm"/>
    <property type="evidence" value="ECO:0007669"/>
    <property type="project" value="TreeGrafter"/>
</dbReference>